<evidence type="ECO:0000313" key="3">
    <source>
        <dbReference type="Proteomes" id="UP000266340"/>
    </source>
</evidence>
<keyword evidence="3" id="KW-1185">Reference proteome</keyword>
<dbReference type="PANTHER" id="PTHR35789:SF1">
    <property type="entry name" value="SPORE GERMINATION PROTEIN B3"/>
    <property type="match status" value="1"/>
</dbReference>
<dbReference type="PANTHER" id="PTHR35789">
    <property type="entry name" value="SPORE GERMINATION PROTEIN B3"/>
    <property type="match status" value="1"/>
</dbReference>
<proteinExistence type="predicted"/>
<organism evidence="2 3">
    <name type="scientific">Cohnella faecalis</name>
    <dbReference type="NCBI Taxonomy" id="2315694"/>
    <lineage>
        <taxon>Bacteria</taxon>
        <taxon>Bacillati</taxon>
        <taxon>Bacillota</taxon>
        <taxon>Bacilli</taxon>
        <taxon>Bacillales</taxon>
        <taxon>Paenibacillaceae</taxon>
        <taxon>Cohnella</taxon>
    </lineage>
</organism>
<protein>
    <recommendedName>
        <fullName evidence="1">Spore germination GerAC-like C-terminal domain-containing protein</fullName>
    </recommendedName>
</protein>
<dbReference type="Gene3D" id="3.30.300.210">
    <property type="entry name" value="Nutrient germinant receptor protein C, domain 3"/>
    <property type="match status" value="1"/>
</dbReference>
<dbReference type="Pfam" id="PF05504">
    <property type="entry name" value="Spore_GerAC"/>
    <property type="match status" value="1"/>
</dbReference>
<dbReference type="GO" id="GO:0009847">
    <property type="term" value="P:spore germination"/>
    <property type="evidence" value="ECO:0007669"/>
    <property type="project" value="InterPro"/>
</dbReference>
<dbReference type="Proteomes" id="UP000266340">
    <property type="component" value="Unassembled WGS sequence"/>
</dbReference>
<comment type="caution">
    <text evidence="2">The sequence shown here is derived from an EMBL/GenBank/DDBJ whole genome shotgun (WGS) entry which is preliminary data.</text>
</comment>
<dbReference type="EMBL" id="QXJM01000032">
    <property type="protein sequence ID" value="RIE03650.1"/>
    <property type="molecule type" value="Genomic_DNA"/>
</dbReference>
<evidence type="ECO:0000259" key="1">
    <source>
        <dbReference type="Pfam" id="PF05504"/>
    </source>
</evidence>
<dbReference type="InterPro" id="IPR038501">
    <property type="entry name" value="Spore_GerAC_C_sf"/>
</dbReference>
<sequence>MRADRSFLLQNIVSAEGEVKFAGAAVMDGKSKKLIGFLDEEELSGIIWMMGKARGGLIKSYDEQTKRLITYEVVSSNATISSKVSGGRVSFRVKIESEGRLIENDVPGGVPSRKAFLKRVDETFEKQLKMTLERALDKMQEQYGVDAAGFGDRVRIQHPRVWEKVKREWDETFRDSPVTFDVKLSVTDYGASSGLVKE</sequence>
<name>A0A398CN36_9BACL</name>
<reference evidence="2 3" key="1">
    <citation type="submission" date="2018-09" db="EMBL/GenBank/DDBJ databases">
        <title>Cohnella cavernae sp. nov., isolated from a karst cave.</title>
        <authorList>
            <person name="Zhu H."/>
        </authorList>
    </citation>
    <scope>NUCLEOTIDE SEQUENCE [LARGE SCALE GENOMIC DNA]</scope>
    <source>
        <strain evidence="2 3">K2E09-144</strain>
    </source>
</reference>
<dbReference type="InterPro" id="IPR008844">
    <property type="entry name" value="Spore_GerAC-like"/>
</dbReference>
<gene>
    <name evidence="2" type="ORF">D3H35_10140</name>
</gene>
<dbReference type="AlphaFoldDB" id="A0A398CN36"/>
<dbReference type="InterPro" id="IPR046953">
    <property type="entry name" value="Spore_GerAC-like_C"/>
</dbReference>
<accession>A0A398CN36</accession>
<dbReference type="GO" id="GO:0016020">
    <property type="term" value="C:membrane"/>
    <property type="evidence" value="ECO:0007669"/>
    <property type="project" value="InterPro"/>
</dbReference>
<evidence type="ECO:0000313" key="2">
    <source>
        <dbReference type="EMBL" id="RIE03650.1"/>
    </source>
</evidence>
<feature type="domain" description="Spore germination GerAC-like C-terminal" evidence="1">
    <location>
        <begin position="23"/>
        <end position="190"/>
    </location>
</feature>